<dbReference type="Gene3D" id="3.90.25.10">
    <property type="entry name" value="UDP-galactose 4-epimerase, domain 1"/>
    <property type="match status" value="1"/>
</dbReference>
<sequence length="309" mass="33428">MTQLQNIAIAGASGNIGRVVVQKLLASGFNVTALQRLSSTATFPAGVKTRKFAYDSFESWKSALEGEDVVISFLIPPATEYQNMAADAAVAAKVKHFIPSEWGMNTTILGDTIFGKLLSDKTATQAHLAKLSKDNNLFSWTGISTGLWFDWGLENLSLGFDKTTRTSEIADSGSEKFQTTSLGFIADVVTSILRDPGQAADKYITIASFNISQKGILALAEEISGERWSLKPYKVDEVQRTAEKALDDGDFDAAFFPLLHGRLLRDGADLALKPGQNFATDVLGLAEEDPAVAVRAWLRKKDDPCGGLE</sequence>
<evidence type="ECO:0000256" key="1">
    <source>
        <dbReference type="ARBA" id="ARBA00022857"/>
    </source>
</evidence>
<dbReference type="PANTHER" id="PTHR47706:SF9">
    <property type="entry name" value="NMRA-LIKE DOMAIN-CONTAINING PROTEIN-RELATED"/>
    <property type="match status" value="1"/>
</dbReference>
<dbReference type="EMBL" id="LKCW01000072">
    <property type="protein sequence ID" value="KPM41003.1"/>
    <property type="molecule type" value="Genomic_DNA"/>
</dbReference>
<feature type="domain" description="NmrA-like" evidence="3">
    <location>
        <begin position="5"/>
        <end position="227"/>
    </location>
</feature>
<dbReference type="InterPro" id="IPR036291">
    <property type="entry name" value="NAD(P)-bd_dom_sf"/>
</dbReference>
<dbReference type="SUPFAM" id="SSF51735">
    <property type="entry name" value="NAD(P)-binding Rossmann-fold domains"/>
    <property type="match status" value="1"/>
</dbReference>
<evidence type="ECO:0000256" key="2">
    <source>
        <dbReference type="ARBA" id="ARBA00023002"/>
    </source>
</evidence>
<proteinExistence type="predicted"/>
<dbReference type="STRING" id="78410.A0A0P7BKX4"/>
<accession>A0A0P7BKX4</accession>
<keyword evidence="5" id="KW-1185">Reference proteome</keyword>
<evidence type="ECO:0000313" key="5">
    <source>
        <dbReference type="Proteomes" id="UP000050424"/>
    </source>
</evidence>
<gene>
    <name evidence="4" type="ORF">AK830_g5532</name>
</gene>
<evidence type="ECO:0000259" key="3">
    <source>
        <dbReference type="Pfam" id="PF05368"/>
    </source>
</evidence>
<dbReference type="Proteomes" id="UP000050424">
    <property type="component" value="Unassembled WGS sequence"/>
</dbReference>
<dbReference type="Gene3D" id="3.40.50.720">
    <property type="entry name" value="NAD(P)-binding Rossmann-like Domain"/>
    <property type="match status" value="1"/>
</dbReference>
<organism evidence="4 5">
    <name type="scientific">Neonectria ditissima</name>
    <dbReference type="NCBI Taxonomy" id="78410"/>
    <lineage>
        <taxon>Eukaryota</taxon>
        <taxon>Fungi</taxon>
        <taxon>Dikarya</taxon>
        <taxon>Ascomycota</taxon>
        <taxon>Pezizomycotina</taxon>
        <taxon>Sordariomycetes</taxon>
        <taxon>Hypocreomycetidae</taxon>
        <taxon>Hypocreales</taxon>
        <taxon>Nectriaceae</taxon>
        <taxon>Neonectria</taxon>
    </lineage>
</organism>
<keyword evidence="2" id="KW-0560">Oxidoreductase</keyword>
<name>A0A0P7BKX4_9HYPO</name>
<dbReference type="AlphaFoldDB" id="A0A0P7BKX4"/>
<dbReference type="Pfam" id="PF05368">
    <property type="entry name" value="NmrA"/>
    <property type="match status" value="1"/>
</dbReference>
<dbReference type="OrthoDB" id="9974981at2759"/>
<dbReference type="InterPro" id="IPR051609">
    <property type="entry name" value="NmrA/Isoflavone_reductase-like"/>
</dbReference>
<keyword evidence="1" id="KW-0521">NADP</keyword>
<protein>
    <recommendedName>
        <fullName evidence="3">NmrA-like domain-containing protein</fullName>
    </recommendedName>
</protein>
<dbReference type="GO" id="GO:0016491">
    <property type="term" value="F:oxidoreductase activity"/>
    <property type="evidence" value="ECO:0007669"/>
    <property type="project" value="UniProtKB-KW"/>
</dbReference>
<comment type="caution">
    <text evidence="4">The sequence shown here is derived from an EMBL/GenBank/DDBJ whole genome shotgun (WGS) entry which is preliminary data.</text>
</comment>
<evidence type="ECO:0000313" key="4">
    <source>
        <dbReference type="EMBL" id="KPM41003.1"/>
    </source>
</evidence>
<dbReference type="PANTHER" id="PTHR47706">
    <property type="entry name" value="NMRA-LIKE FAMILY PROTEIN"/>
    <property type="match status" value="1"/>
</dbReference>
<reference evidence="4 5" key="1">
    <citation type="submission" date="2015-09" db="EMBL/GenBank/DDBJ databases">
        <title>Draft genome of a European isolate of the apple canker pathogen Neonectria ditissima.</title>
        <authorList>
            <person name="Gomez-Cortecero A."/>
            <person name="Harrison R.J."/>
            <person name="Armitage A.D."/>
        </authorList>
    </citation>
    <scope>NUCLEOTIDE SEQUENCE [LARGE SCALE GENOMIC DNA]</scope>
    <source>
        <strain evidence="4 5">R09/05</strain>
    </source>
</reference>
<dbReference type="InterPro" id="IPR008030">
    <property type="entry name" value="NmrA-like"/>
</dbReference>